<evidence type="ECO:0000259" key="3">
    <source>
        <dbReference type="PROSITE" id="PS51166"/>
    </source>
</evidence>
<evidence type="ECO:0000256" key="1">
    <source>
        <dbReference type="SAM" id="MobiDB-lite"/>
    </source>
</evidence>
<dbReference type="EMBL" id="CP046147">
    <property type="protein sequence ID" value="WFG40607.1"/>
    <property type="molecule type" value="Genomic_DNA"/>
</dbReference>
<dbReference type="RefSeq" id="WP_342823994.1">
    <property type="nucleotide sequence ID" value="NZ_CP046146.1"/>
</dbReference>
<feature type="compositionally biased region" description="Polar residues" evidence="1">
    <location>
        <begin position="28"/>
        <end position="45"/>
    </location>
</feature>
<dbReference type="PROSITE" id="PS51257">
    <property type="entry name" value="PROKAR_LIPOPROTEIN"/>
    <property type="match status" value="1"/>
</dbReference>
<accession>A0AAJ5ZL28</accession>
<reference evidence="5" key="2">
    <citation type="journal article" date="2023" name="Nat. Commun.">
        <title>Cultivation of marine bacteria of the SAR202 clade.</title>
        <authorList>
            <person name="Lim Y."/>
            <person name="Seo J.H."/>
            <person name="Giovannoni S.J."/>
            <person name="Kang I."/>
            <person name="Cho J.C."/>
        </authorList>
    </citation>
    <scope>NUCLEOTIDE SEQUENCE</scope>
    <source>
        <strain evidence="5">JH1073</strain>
    </source>
</reference>
<name>A0AAJ5ZL28_9CHLR</name>
<gene>
    <name evidence="4" type="ORF">GKO46_05440</name>
    <name evidence="5" type="ORF">GKO48_13685</name>
</gene>
<dbReference type="PROSITE" id="PS51166">
    <property type="entry name" value="CBM20"/>
    <property type="match status" value="1"/>
</dbReference>
<feature type="chain" id="PRO_5042569552" description="CBM20 domain-containing protein" evidence="2">
    <location>
        <begin position="23"/>
        <end position="546"/>
    </location>
</feature>
<evidence type="ECO:0000313" key="7">
    <source>
        <dbReference type="Proteomes" id="UP001321249"/>
    </source>
</evidence>
<organism evidence="5 6">
    <name type="scientific">Candidatus Lucifugimonas marina</name>
    <dbReference type="NCBI Taxonomy" id="3038979"/>
    <lineage>
        <taxon>Bacteria</taxon>
        <taxon>Bacillati</taxon>
        <taxon>Chloroflexota</taxon>
        <taxon>Dehalococcoidia</taxon>
        <taxon>SAR202 cluster</taxon>
        <taxon>Candidatus Lucifugimonadales</taxon>
        <taxon>Candidatus Lucifugimonadaceae</taxon>
        <taxon>Candidatus Lucifugimonas</taxon>
    </lineage>
</organism>
<reference evidence="6" key="3">
    <citation type="submission" date="2023-06" db="EMBL/GenBank/DDBJ databases">
        <title>Pangenomics reveal diversification of enzyme families and niche specialization in globally abundant SAR202 bacteria.</title>
        <authorList>
            <person name="Saw J.H.W."/>
        </authorList>
    </citation>
    <scope>NUCLEOTIDE SEQUENCE [LARGE SCALE GENOMIC DNA]</scope>
    <source>
        <strain evidence="6">JH1073</strain>
    </source>
</reference>
<reference evidence="6 7" key="1">
    <citation type="submission" date="2019-11" db="EMBL/GenBank/DDBJ databases">
        <authorList>
            <person name="Cho J.-C."/>
        </authorList>
    </citation>
    <scope>NUCLEOTIDE SEQUENCE [LARGE SCALE GENOMIC DNA]</scope>
    <source>
        <strain evidence="5 6">JH1073</strain>
        <strain evidence="4 7">JH702</strain>
    </source>
</reference>
<dbReference type="AlphaFoldDB" id="A0AAJ5ZL28"/>
<evidence type="ECO:0000313" key="4">
    <source>
        <dbReference type="EMBL" id="MDG0866516.1"/>
    </source>
</evidence>
<evidence type="ECO:0000313" key="6">
    <source>
        <dbReference type="Proteomes" id="UP001219901"/>
    </source>
</evidence>
<dbReference type="Proteomes" id="UP001219901">
    <property type="component" value="Chromosome"/>
</dbReference>
<dbReference type="SUPFAM" id="SSF49464">
    <property type="entry name" value="Carboxypeptidase regulatory domain-like"/>
    <property type="match status" value="1"/>
</dbReference>
<keyword evidence="6" id="KW-1185">Reference proteome</keyword>
<dbReference type="GO" id="GO:2001070">
    <property type="term" value="F:starch binding"/>
    <property type="evidence" value="ECO:0007669"/>
    <property type="project" value="InterPro"/>
</dbReference>
<keyword evidence="2" id="KW-0732">Signal</keyword>
<dbReference type="Proteomes" id="UP001321249">
    <property type="component" value="Unassembled WGS sequence"/>
</dbReference>
<dbReference type="InterPro" id="IPR002044">
    <property type="entry name" value="CBM20"/>
</dbReference>
<dbReference type="EMBL" id="WMBE01000002">
    <property type="protein sequence ID" value="MDG0866516.1"/>
    <property type="molecule type" value="Genomic_DNA"/>
</dbReference>
<dbReference type="InterPro" id="IPR008969">
    <property type="entry name" value="CarboxyPept-like_regulatory"/>
</dbReference>
<protein>
    <recommendedName>
        <fullName evidence="3">CBM20 domain-containing protein</fullName>
    </recommendedName>
</protein>
<feature type="region of interest" description="Disordered" evidence="1">
    <location>
        <begin position="23"/>
        <end position="82"/>
    </location>
</feature>
<feature type="domain" description="CBM20" evidence="3">
    <location>
        <begin position="277"/>
        <end position="394"/>
    </location>
</feature>
<evidence type="ECO:0000313" key="5">
    <source>
        <dbReference type="EMBL" id="WFG40607.1"/>
    </source>
</evidence>
<sequence length="546" mass="59153">MNHSRLLAIVLTVFVLSLVACSPKSDEGTTSPNSDPTPAPGSTTLPVDPNAPVDPEPDRPTTTPSKGIAVGEPTPGFSPISLPKRPVTFRVSVPENTPENDPVFLTIMDITGGESERLRMKDLGNGIFETQAEVLDKALVRYTYDRFEYKDICCLAEVTRESLGESFNLQYRLLLTDSDIDHVTDTIPVWADLRESFVEGEITGTVVDADTGEPVFDADVSISGVHVGTRVDGTFKVTRLPAGDHTVIVHSDTGDFLPVQKIVALGSGESIAAVFEVSSTTLVPVSFDVLLPDSTPEGAWVKIAGNVHALGGRIGHPSRPMTPDNFFIPLLERDGNTASGEFMLPEGAFIEYFYTIGPIWVTQERAAQGRTVYQSFRVGEESDSRSDRVEFWNNEGWPLVSLNVIPPANTPDDAKITLNMGPSSWLERRDDGTYSTVLGTGPEGSEMRYRYILGDSFDGIDASPEAVDGFRTLVAPAKNEVVTHVVTRWIGQPDPSARREDGSLSVKFRVSVPPETPAGGEIFVSGNRPALGSGIRMEPHSGNPWI</sequence>
<feature type="signal peptide" evidence="2">
    <location>
        <begin position="1"/>
        <end position="22"/>
    </location>
</feature>
<dbReference type="Gene3D" id="2.60.40.1120">
    <property type="entry name" value="Carboxypeptidase-like, regulatory domain"/>
    <property type="match status" value="1"/>
</dbReference>
<proteinExistence type="predicted"/>
<evidence type="ECO:0000256" key="2">
    <source>
        <dbReference type="SAM" id="SignalP"/>
    </source>
</evidence>